<feature type="transmembrane region" description="Helical" evidence="1">
    <location>
        <begin position="6"/>
        <end position="27"/>
    </location>
</feature>
<dbReference type="RefSeq" id="YP_010373083.1">
    <property type="nucleotide sequence ID" value="NC_063117.1"/>
</dbReference>
<evidence type="ECO:0000313" key="2">
    <source>
        <dbReference type="EMBL" id="UPH84294.1"/>
    </source>
</evidence>
<dbReference type="CTD" id="4509"/>
<evidence type="ECO:0000256" key="1">
    <source>
        <dbReference type="SAM" id="Phobius"/>
    </source>
</evidence>
<geneLocation type="mitochondrion" evidence="2"/>
<reference evidence="2" key="1">
    <citation type="journal article" date="2021" name="Zootaxa">
        <title>Comparative mitogenomes and phylogenetic analysis reveal taxonomic relationship of genera Teredorus and Systolederus (Orthoptera, Tetrigoidea).</title>
        <authorList>
            <person name="Li X."/>
            <person name="Liu Y."/>
            <person name="Lin L."/>
        </authorList>
    </citation>
    <scope>NUCLEOTIDE SEQUENCE</scope>
</reference>
<dbReference type="EMBL" id="MZ041207">
    <property type="protein sequence ID" value="UPH84294.1"/>
    <property type="molecule type" value="Genomic_DNA"/>
</dbReference>
<keyword evidence="1" id="KW-0812">Transmembrane</keyword>
<sequence length="52" mass="6456">MPQMSNLWWLPIMVWTSIMLFMMKIIIFNTNTQMHKTLTKNKNNITLKKWQW</sequence>
<proteinExistence type="predicted"/>
<dbReference type="AlphaFoldDB" id="A0A8T9VVN7"/>
<gene>
    <name evidence="2" type="primary">ATP8</name>
</gene>
<name>A0A8T9VVN7_9ORTH</name>
<keyword evidence="1" id="KW-1133">Transmembrane helix</keyword>
<protein>
    <submittedName>
        <fullName evidence="2">ATP synthase F0 subunit 8</fullName>
    </submittedName>
</protein>
<organism evidence="2">
    <name type="scientific">Teredorus hainanensis</name>
    <dbReference type="NCBI Taxonomy" id="2936564"/>
    <lineage>
        <taxon>Eukaryota</taxon>
        <taxon>Metazoa</taxon>
        <taxon>Ecdysozoa</taxon>
        <taxon>Arthropoda</taxon>
        <taxon>Hexapoda</taxon>
        <taxon>Insecta</taxon>
        <taxon>Pterygota</taxon>
        <taxon>Neoptera</taxon>
        <taxon>Polyneoptera</taxon>
        <taxon>Orthoptera</taxon>
        <taxon>Caelifera</taxon>
        <taxon>Acrididea</taxon>
        <taxon>Tetrigoidea</taxon>
        <taxon>Tetrigidae</taxon>
        <taxon>Tetriginae</taxon>
        <taxon>Teredorus</taxon>
    </lineage>
</organism>
<dbReference type="GeneID" id="72130027"/>
<accession>A0A8T9VVN7</accession>
<keyword evidence="2" id="KW-0496">Mitochondrion</keyword>
<keyword evidence="1" id="KW-0472">Membrane</keyword>